<protein>
    <submittedName>
        <fullName evidence="2">Uncharacterized protein</fullName>
    </submittedName>
</protein>
<proteinExistence type="predicted"/>
<feature type="region of interest" description="Disordered" evidence="1">
    <location>
        <begin position="27"/>
        <end position="112"/>
    </location>
</feature>
<dbReference type="AlphaFoldDB" id="A0A1H1MFF1"/>
<feature type="compositionally biased region" description="Basic and acidic residues" evidence="1">
    <location>
        <begin position="82"/>
        <end position="93"/>
    </location>
</feature>
<evidence type="ECO:0000256" key="1">
    <source>
        <dbReference type="SAM" id="MobiDB-lite"/>
    </source>
</evidence>
<evidence type="ECO:0000313" key="3">
    <source>
        <dbReference type="Proteomes" id="UP000199700"/>
    </source>
</evidence>
<dbReference type="EMBL" id="LT629739">
    <property type="protein sequence ID" value="SDR85564.1"/>
    <property type="molecule type" value="Genomic_DNA"/>
</dbReference>
<dbReference type="STRING" id="629680.SAMN04489751_0640"/>
<organism evidence="2 3">
    <name type="scientific">Brevibacterium sandarakinum</name>
    <dbReference type="NCBI Taxonomy" id="629680"/>
    <lineage>
        <taxon>Bacteria</taxon>
        <taxon>Bacillati</taxon>
        <taxon>Actinomycetota</taxon>
        <taxon>Actinomycetes</taxon>
        <taxon>Micrococcales</taxon>
        <taxon>Brevibacteriaceae</taxon>
        <taxon>Brevibacterium</taxon>
    </lineage>
</organism>
<keyword evidence="3" id="KW-1185">Reference proteome</keyword>
<sequence>MNPMPQAAFSPRTITAAAGVALALALTGCGGQGTDDPPEKTDEAAQTEESGDSGGMQGTAAPSESAGAPAADPSESAESEPSESKPEDPHADAAKATSWASDSGIKVGKEGDGVIPKESLVADLDDLFTNKFDMKVKKVKCRDDMKVIDWWGLTSCEVHTKEKTYFGSMTLVDHKDNMIKYEVKFPGIDKSEVDF</sequence>
<name>A0A1H1MFF1_BRESA</name>
<dbReference type="Proteomes" id="UP000199700">
    <property type="component" value="Chromosome"/>
</dbReference>
<accession>A0A1H1MFF1</accession>
<gene>
    <name evidence="2" type="ORF">SAMN04489751_0640</name>
</gene>
<dbReference type="RefSeq" id="WP_092108721.1">
    <property type="nucleotide sequence ID" value="NZ_LT629739.1"/>
</dbReference>
<dbReference type="OrthoDB" id="4808503at2"/>
<reference evidence="2" key="1">
    <citation type="submission" date="2016-10" db="EMBL/GenBank/DDBJ databases">
        <authorList>
            <person name="Varghese N."/>
            <person name="Submissions S."/>
        </authorList>
    </citation>
    <scope>NUCLEOTIDE SEQUENCE [LARGE SCALE GENOMIC DNA]</scope>
    <source>
        <strain evidence="2">DSM 22082</strain>
    </source>
</reference>
<feature type="compositionally biased region" description="Low complexity" evidence="1">
    <location>
        <begin position="60"/>
        <end position="74"/>
    </location>
</feature>
<evidence type="ECO:0000313" key="2">
    <source>
        <dbReference type="EMBL" id="SDR85564.1"/>
    </source>
</evidence>